<keyword evidence="1" id="KW-0472">Membrane</keyword>
<proteinExistence type="predicted"/>
<name>A0A2M9BBB6_9MICO</name>
<keyword evidence="1" id="KW-0812">Transmembrane</keyword>
<keyword evidence="3" id="KW-1185">Reference proteome</keyword>
<feature type="transmembrane region" description="Helical" evidence="1">
    <location>
        <begin position="30"/>
        <end position="50"/>
    </location>
</feature>
<keyword evidence="1" id="KW-1133">Transmembrane helix</keyword>
<dbReference type="EMBL" id="PGFB01000007">
    <property type="protein sequence ID" value="PJJ55241.1"/>
    <property type="molecule type" value="Genomic_DNA"/>
</dbReference>
<evidence type="ECO:0000313" key="2">
    <source>
        <dbReference type="EMBL" id="PJJ55241.1"/>
    </source>
</evidence>
<reference evidence="2 3" key="1">
    <citation type="submission" date="2017-11" db="EMBL/GenBank/DDBJ databases">
        <title>Genomic Encyclopedia of Archaeal and Bacterial Type Strains, Phase II (KMG-II): From Individual Species to Whole Genera.</title>
        <authorList>
            <person name="Goeker M."/>
        </authorList>
    </citation>
    <scope>NUCLEOTIDE SEQUENCE [LARGE SCALE GENOMIC DNA]</scope>
    <source>
        <strain evidence="2 3">DSM 25625</strain>
    </source>
</reference>
<protein>
    <submittedName>
        <fullName evidence="2">Uncharacterized protein</fullName>
    </submittedName>
</protein>
<evidence type="ECO:0000313" key="3">
    <source>
        <dbReference type="Proteomes" id="UP000230161"/>
    </source>
</evidence>
<feature type="transmembrane region" description="Helical" evidence="1">
    <location>
        <begin position="7"/>
        <end position="24"/>
    </location>
</feature>
<sequence>MRGGSWVMLAVMVLITAFLAFAYASGGPVLLYAVIGFWAVIVVGSVIRGVRGYRRSSARNSVAAPAVPVVNAASTVQDMYLGRTYSGPVVYGVNADVVATQIDNRADWLKDGRVVIEYDDIRAQSKRD</sequence>
<organism evidence="2 3">
    <name type="scientific">Compostimonas suwonensis</name>
    <dbReference type="NCBI Taxonomy" id="1048394"/>
    <lineage>
        <taxon>Bacteria</taxon>
        <taxon>Bacillati</taxon>
        <taxon>Actinomycetota</taxon>
        <taxon>Actinomycetes</taxon>
        <taxon>Micrococcales</taxon>
        <taxon>Microbacteriaceae</taxon>
        <taxon>Compostimonas</taxon>
    </lineage>
</organism>
<comment type="caution">
    <text evidence="2">The sequence shown here is derived from an EMBL/GenBank/DDBJ whole genome shotgun (WGS) entry which is preliminary data.</text>
</comment>
<gene>
    <name evidence="2" type="ORF">CLV54_3378</name>
</gene>
<dbReference type="Proteomes" id="UP000230161">
    <property type="component" value="Unassembled WGS sequence"/>
</dbReference>
<evidence type="ECO:0000256" key="1">
    <source>
        <dbReference type="SAM" id="Phobius"/>
    </source>
</evidence>
<dbReference type="AlphaFoldDB" id="A0A2M9BBB6"/>
<accession>A0A2M9BBB6</accession>